<sequence>MLRISMKDVITMKINVTRLFRRTKRTTPAIIITSSETSKALVLKLLVPGDDYPVMIYFIMTPEKEDDDIQESSGFYIYWLTAQDLEDFHVHVKTMRVVNNLIRRRHLSNAWISTSWKR</sequence>
<dbReference type="AlphaFoldDB" id="A0AAD4X5L2"/>
<name>A0AAD4X5L2_9MAGN</name>
<dbReference type="Proteomes" id="UP001202328">
    <property type="component" value="Unassembled WGS sequence"/>
</dbReference>
<organism evidence="1 2">
    <name type="scientific">Papaver atlanticum</name>
    <dbReference type="NCBI Taxonomy" id="357466"/>
    <lineage>
        <taxon>Eukaryota</taxon>
        <taxon>Viridiplantae</taxon>
        <taxon>Streptophyta</taxon>
        <taxon>Embryophyta</taxon>
        <taxon>Tracheophyta</taxon>
        <taxon>Spermatophyta</taxon>
        <taxon>Magnoliopsida</taxon>
        <taxon>Ranunculales</taxon>
        <taxon>Papaveraceae</taxon>
        <taxon>Papaveroideae</taxon>
        <taxon>Papaver</taxon>
    </lineage>
</organism>
<keyword evidence="2" id="KW-1185">Reference proteome</keyword>
<protein>
    <submittedName>
        <fullName evidence="1">Uncharacterized protein</fullName>
    </submittedName>
</protein>
<evidence type="ECO:0000313" key="2">
    <source>
        <dbReference type="Proteomes" id="UP001202328"/>
    </source>
</evidence>
<dbReference type="EMBL" id="JAJJMB010016019">
    <property type="protein sequence ID" value="KAI3850458.1"/>
    <property type="molecule type" value="Genomic_DNA"/>
</dbReference>
<proteinExistence type="predicted"/>
<comment type="caution">
    <text evidence="1">The sequence shown here is derived from an EMBL/GenBank/DDBJ whole genome shotgun (WGS) entry which is preliminary data.</text>
</comment>
<evidence type="ECO:0000313" key="1">
    <source>
        <dbReference type="EMBL" id="KAI3850458.1"/>
    </source>
</evidence>
<accession>A0AAD4X5L2</accession>
<reference evidence="1" key="1">
    <citation type="submission" date="2022-04" db="EMBL/GenBank/DDBJ databases">
        <title>A functionally conserved STORR gene fusion in Papaver species that diverged 16.8 million years ago.</title>
        <authorList>
            <person name="Catania T."/>
        </authorList>
    </citation>
    <scope>NUCLEOTIDE SEQUENCE</scope>
    <source>
        <strain evidence="1">S-188037</strain>
    </source>
</reference>
<gene>
    <name evidence="1" type="ORF">MKW98_000268</name>
</gene>